<dbReference type="AlphaFoldDB" id="A0A0F9TPL9"/>
<dbReference type="EMBL" id="LAZR01000287">
    <property type="protein sequence ID" value="KKN76902.1"/>
    <property type="molecule type" value="Genomic_DNA"/>
</dbReference>
<accession>A0A0F9TPL9</accession>
<comment type="caution">
    <text evidence="1">The sequence shown here is derived from an EMBL/GenBank/DDBJ whole genome shotgun (WGS) entry which is preliminary data.</text>
</comment>
<name>A0A0F9TPL9_9ZZZZ</name>
<protein>
    <submittedName>
        <fullName evidence="1">Uncharacterized protein</fullName>
    </submittedName>
</protein>
<organism evidence="1">
    <name type="scientific">marine sediment metagenome</name>
    <dbReference type="NCBI Taxonomy" id="412755"/>
    <lineage>
        <taxon>unclassified sequences</taxon>
        <taxon>metagenomes</taxon>
        <taxon>ecological metagenomes</taxon>
    </lineage>
</organism>
<evidence type="ECO:0000313" key="1">
    <source>
        <dbReference type="EMBL" id="KKN76902.1"/>
    </source>
</evidence>
<gene>
    <name evidence="1" type="ORF">LCGC14_0365530</name>
</gene>
<proteinExistence type="predicted"/>
<reference evidence="1" key="1">
    <citation type="journal article" date="2015" name="Nature">
        <title>Complex archaea that bridge the gap between prokaryotes and eukaryotes.</title>
        <authorList>
            <person name="Spang A."/>
            <person name="Saw J.H."/>
            <person name="Jorgensen S.L."/>
            <person name="Zaremba-Niedzwiedzka K."/>
            <person name="Martijn J."/>
            <person name="Lind A.E."/>
            <person name="van Eijk R."/>
            <person name="Schleper C."/>
            <person name="Guy L."/>
            <person name="Ettema T.J."/>
        </authorList>
    </citation>
    <scope>NUCLEOTIDE SEQUENCE</scope>
</reference>
<sequence>MPTTHRWAQRFYNTITVGKDAAGHDVKFFGDTSGSYWLWDASANAMVLANVDIAIDQGQYIYLDGDQGGEYITSDVANYLMLNGTYGLSLAIAGTDEVYVTGTAVTIATNDVTLSAGDLTLTAGNASVVEGAIIYLAGQDSTEYLTSDATGYSMLNGLTGVNLAVGGTDEVAVSASAVTLATNNLTLTLGELALGAGNASVVQGAVIYLDAQDGAEYLTSDTTDEATLNATTAVNISIGGTDEVAVSSSAVTLGSNNLTLTLGELALGAGNASVVQGAVIYLDGQDGGEYLYSPTASEATLNATTEVNLAVSGTTEVAIGATTVTIGSNNLVLSTGSVAIAQGQYIYLDGDQGGEYLTSDVADYAMLNGTTGVNLAVAGTDEVAITASAVTLASNNLTLTLGELALGAGNASIVQGAVIYLDGQDGGEYLTSDAVGYAMVNGTTGVNVAIAGVDKILVTANTTTLTNDLTMTAGEFVIGAPVKMLITDKAVDTKYLTVAEAGVITASTDGIYLYLPTYVGNEGTTYFIKATDSHTYGVYIFGYDATEFIDGANSKTSGAQYDLLGVIADSAGWHNISKIGTWS</sequence>